<dbReference type="RefSeq" id="WP_062019514.1">
    <property type="nucleotide sequence ID" value="NZ_LQQC01000002.1"/>
</dbReference>
<dbReference type="EMBL" id="LQQC01000002">
    <property type="protein sequence ID" value="KXZ59726.1"/>
    <property type="molecule type" value="Genomic_DNA"/>
</dbReference>
<feature type="domain" description="N-acetyltransferase" evidence="1">
    <location>
        <begin position="218"/>
        <end position="293"/>
    </location>
</feature>
<dbReference type="PANTHER" id="PTHR43072">
    <property type="entry name" value="N-ACETYLTRANSFERASE"/>
    <property type="match status" value="1"/>
</dbReference>
<evidence type="ECO:0000313" key="3">
    <source>
        <dbReference type="Proteomes" id="UP000243589"/>
    </source>
</evidence>
<proteinExistence type="predicted"/>
<keyword evidence="2" id="KW-0012">Acyltransferase</keyword>
<keyword evidence="3" id="KW-1185">Reference proteome</keyword>
<dbReference type="InterPro" id="IPR025289">
    <property type="entry name" value="DUF4081"/>
</dbReference>
<dbReference type="CDD" id="cd04301">
    <property type="entry name" value="NAT_SF"/>
    <property type="match status" value="1"/>
</dbReference>
<comment type="caution">
    <text evidence="2">The sequence shown here is derived from an EMBL/GenBank/DDBJ whole genome shotgun (WGS) entry which is preliminary data.</text>
</comment>
<dbReference type="PATRIC" id="fig|479117.4.peg.195"/>
<keyword evidence="2" id="KW-0808">Transferase</keyword>
<gene>
    <name evidence="2" type="primary">mshD_1</name>
    <name evidence="2" type="ORF">Bravens_00198</name>
</gene>
<protein>
    <submittedName>
        <fullName evidence="2">Mycothiol acetyltransferase</fullName>
        <ecNumber evidence="2">2.3.1.189</ecNumber>
    </submittedName>
</protein>
<dbReference type="PROSITE" id="PS51186">
    <property type="entry name" value="GNAT"/>
    <property type="match status" value="1"/>
</dbReference>
<dbReference type="Gene3D" id="3.40.630.30">
    <property type="match status" value="1"/>
</dbReference>
<dbReference type="Pfam" id="PF00583">
    <property type="entry name" value="Acetyltransf_1"/>
    <property type="match status" value="1"/>
</dbReference>
<sequence length="293" mass="31568">MTVLAAPLLHEHTDWFAAEIARDPAANVFLQALLERSRTAEIASPAGRMVGCFRDGRPVAAYWLGSTIVPLSGGPETNRMMAAILNHEGRRPSSFVGPAEQVLDLTSRLNWGTPRDHRPNQPLLSALAPPTVVPDPLVRQFSPYEAEVVFPASVAMYEEEVGYSPLEGGSAGYRNRVEGLIASGLSLGYTARTGPTGEPMPLWPNRMSDEQVVFKADIGIGSGTSVQVQGVWVHPEYRGRGVASRAMAATTALIRRRFAPIVTLYANSHNAPALRAYAKAGFVPVGTFATVTY</sequence>
<name>A0A150HC92_9MICO</name>
<evidence type="ECO:0000259" key="1">
    <source>
        <dbReference type="PROSITE" id="PS51186"/>
    </source>
</evidence>
<accession>A0A150HC92</accession>
<dbReference type="EC" id="2.3.1.189" evidence="2"/>
<dbReference type="InterPro" id="IPR016181">
    <property type="entry name" value="Acyl_CoA_acyltransferase"/>
</dbReference>
<dbReference type="Proteomes" id="UP000243589">
    <property type="component" value="Unassembled WGS sequence"/>
</dbReference>
<dbReference type="Pfam" id="PF13312">
    <property type="entry name" value="DUF4081"/>
    <property type="match status" value="1"/>
</dbReference>
<evidence type="ECO:0000313" key="2">
    <source>
        <dbReference type="EMBL" id="KXZ59726.1"/>
    </source>
</evidence>
<dbReference type="AlphaFoldDB" id="A0A150HC92"/>
<dbReference type="PANTHER" id="PTHR43072:SF54">
    <property type="entry name" value="GCN5-RELATED N-ACETYLTRANSFERASE"/>
    <property type="match status" value="1"/>
</dbReference>
<dbReference type="InterPro" id="IPR000182">
    <property type="entry name" value="GNAT_dom"/>
</dbReference>
<organism evidence="2 3">
    <name type="scientific">Brevibacterium ravenspurgense</name>
    <dbReference type="NCBI Taxonomy" id="479117"/>
    <lineage>
        <taxon>Bacteria</taxon>
        <taxon>Bacillati</taxon>
        <taxon>Actinomycetota</taxon>
        <taxon>Actinomycetes</taxon>
        <taxon>Micrococcales</taxon>
        <taxon>Brevibacteriaceae</taxon>
        <taxon>Brevibacterium</taxon>
    </lineage>
</organism>
<reference evidence="2 3" key="1">
    <citation type="submission" date="2016-01" db="EMBL/GenBank/DDBJ databases">
        <title>Use of Whole Genome Sequencing to ascertain that Brevibacterium massiliense (Roux, Raoult 2009) is a later heterotypic synonym of Brevibacterium ravenspurgense (Mages 2008).</title>
        <authorList>
            <person name="Bernier A.-M."/>
            <person name="Burdz T."/>
            <person name="Huynh C."/>
            <person name="Pachecho A.L."/>
            <person name="Wiebe D."/>
            <person name="Bonner C."/>
            <person name="Bernard K."/>
        </authorList>
    </citation>
    <scope>NUCLEOTIDE SEQUENCE [LARGE SCALE GENOMIC DNA]</scope>
    <source>
        <strain evidence="2 3">CCUG56047</strain>
    </source>
</reference>
<dbReference type="SUPFAM" id="SSF55729">
    <property type="entry name" value="Acyl-CoA N-acyltransferases (Nat)"/>
    <property type="match status" value="1"/>
</dbReference>
<dbReference type="GO" id="GO:0035447">
    <property type="term" value="F:mycothiol synthase activity"/>
    <property type="evidence" value="ECO:0007669"/>
    <property type="project" value="UniProtKB-EC"/>
</dbReference>